<sequence length="59" mass="7097">MFTFDLYNAPKIFTLPSKPPPKFEIESLFRLVMLYTHTHTNTHHCKINRYIHHSVQNLK</sequence>
<accession>A0A6G0XFP1</accession>
<gene>
    <name evidence="1" type="ORF">FWK35_00029553</name>
</gene>
<reference evidence="1 2" key="1">
    <citation type="submission" date="2019-08" db="EMBL/GenBank/DDBJ databases">
        <title>Whole genome of Aphis craccivora.</title>
        <authorList>
            <person name="Voronova N.V."/>
            <person name="Shulinski R.S."/>
            <person name="Bandarenka Y.V."/>
            <person name="Zhorov D.G."/>
            <person name="Warner D."/>
        </authorList>
    </citation>
    <scope>NUCLEOTIDE SEQUENCE [LARGE SCALE GENOMIC DNA]</scope>
    <source>
        <strain evidence="1">180601</strain>
        <tissue evidence="1">Whole Body</tissue>
    </source>
</reference>
<comment type="caution">
    <text evidence="1">The sequence shown here is derived from an EMBL/GenBank/DDBJ whole genome shotgun (WGS) entry which is preliminary data.</text>
</comment>
<dbReference type="EMBL" id="VUJU01007881">
    <property type="protein sequence ID" value="KAF0738979.1"/>
    <property type="molecule type" value="Genomic_DNA"/>
</dbReference>
<dbReference type="AlphaFoldDB" id="A0A6G0XFP1"/>
<dbReference type="Proteomes" id="UP000478052">
    <property type="component" value="Unassembled WGS sequence"/>
</dbReference>
<proteinExistence type="predicted"/>
<name>A0A6G0XFP1_APHCR</name>
<keyword evidence="2" id="KW-1185">Reference proteome</keyword>
<protein>
    <submittedName>
        <fullName evidence="1">Uncharacterized protein</fullName>
    </submittedName>
</protein>
<evidence type="ECO:0000313" key="2">
    <source>
        <dbReference type="Proteomes" id="UP000478052"/>
    </source>
</evidence>
<evidence type="ECO:0000313" key="1">
    <source>
        <dbReference type="EMBL" id="KAF0738979.1"/>
    </source>
</evidence>
<organism evidence="1 2">
    <name type="scientific">Aphis craccivora</name>
    <name type="common">Cowpea aphid</name>
    <dbReference type="NCBI Taxonomy" id="307492"/>
    <lineage>
        <taxon>Eukaryota</taxon>
        <taxon>Metazoa</taxon>
        <taxon>Ecdysozoa</taxon>
        <taxon>Arthropoda</taxon>
        <taxon>Hexapoda</taxon>
        <taxon>Insecta</taxon>
        <taxon>Pterygota</taxon>
        <taxon>Neoptera</taxon>
        <taxon>Paraneoptera</taxon>
        <taxon>Hemiptera</taxon>
        <taxon>Sternorrhyncha</taxon>
        <taxon>Aphidomorpha</taxon>
        <taxon>Aphidoidea</taxon>
        <taxon>Aphididae</taxon>
        <taxon>Aphidini</taxon>
        <taxon>Aphis</taxon>
        <taxon>Aphis</taxon>
    </lineage>
</organism>